<proteinExistence type="predicted"/>
<protein>
    <submittedName>
        <fullName evidence="1">Uncharacterized protein</fullName>
    </submittedName>
</protein>
<dbReference type="Gene3D" id="1.20.1280.50">
    <property type="match status" value="1"/>
</dbReference>
<evidence type="ECO:0000313" key="1">
    <source>
        <dbReference type="EMBL" id="SJL11911.1"/>
    </source>
</evidence>
<dbReference type="EMBL" id="FUEG01000015">
    <property type="protein sequence ID" value="SJL11911.1"/>
    <property type="molecule type" value="Genomic_DNA"/>
</dbReference>
<dbReference type="OrthoDB" id="2269034at2759"/>
<dbReference type="OMA" id="SWECHRT"/>
<dbReference type="AlphaFoldDB" id="A0A284RT22"/>
<evidence type="ECO:0000313" key="2">
    <source>
        <dbReference type="Proteomes" id="UP000219338"/>
    </source>
</evidence>
<reference evidence="2" key="1">
    <citation type="journal article" date="2017" name="Nat. Ecol. Evol.">
        <title>Genome expansion and lineage-specific genetic innovations in the forest pathogenic fungi Armillaria.</title>
        <authorList>
            <person name="Sipos G."/>
            <person name="Prasanna A.N."/>
            <person name="Walter M.C."/>
            <person name="O'Connor E."/>
            <person name="Balint B."/>
            <person name="Krizsan K."/>
            <person name="Kiss B."/>
            <person name="Hess J."/>
            <person name="Varga T."/>
            <person name="Slot J."/>
            <person name="Riley R."/>
            <person name="Boka B."/>
            <person name="Rigling D."/>
            <person name="Barry K."/>
            <person name="Lee J."/>
            <person name="Mihaltcheva S."/>
            <person name="LaButti K."/>
            <person name="Lipzen A."/>
            <person name="Waldron R."/>
            <person name="Moloney N.M."/>
            <person name="Sperisen C."/>
            <person name="Kredics L."/>
            <person name="Vagvoelgyi C."/>
            <person name="Patrignani A."/>
            <person name="Fitzpatrick D."/>
            <person name="Nagy I."/>
            <person name="Doyle S."/>
            <person name="Anderson J.B."/>
            <person name="Grigoriev I.V."/>
            <person name="Gueldener U."/>
            <person name="Muensterkoetter M."/>
            <person name="Nagy L.G."/>
        </authorList>
    </citation>
    <scope>NUCLEOTIDE SEQUENCE [LARGE SCALE GENOMIC DNA]</scope>
    <source>
        <strain evidence="2">C18/9</strain>
    </source>
</reference>
<dbReference type="SUPFAM" id="SSF81383">
    <property type="entry name" value="F-box domain"/>
    <property type="match status" value="1"/>
</dbReference>
<sequence>MAKLKVASRFLRRRSQKASPPPSPICRVPPELLIEIFLHATFTPKRKDALLVRPNSLPLDISQVCGTWRDVAVECPSLWTRIAIQRCTVFPVERELRIGDPINDVRDHFPLTQLFLERSGEYPIDVEIVVQQPPLPQNWWACNHACMLSDLLLPHVGRLRSLMINHHSWECHRTLWERIFAASMPILEDLQFYYFSPMFSTVLALPDAQLCPSLKHMIISIPCRWQGFRHSNLTSLSFAMLPLRYCPTVQELVEILRFSKDTLDKVEILGAFAERGSEGSTSPDVRLMLPNVRMLRLGFYDARDVQKLLSHVAFPALKALVMINMHGDNAWGIMRDAYARLMSELFNTMIHLLPLGQITFLILQYIEFREERFPAWASVEHGYVEEEDLPVPLKLMASLTSLRHLFLISPDNATLTSMNYPIPFICQSETEDSVSRQPLVLPNLSVLRITALSPEKYSHVLDWIVQRHSILRATLAGHYHDGPFLRTLHLCLPEDAEVMVNTLGYPTLACEETISYRPGTQRMIDSVLHDNL</sequence>
<gene>
    <name evidence="1" type="ORF">ARMOST_15325</name>
</gene>
<dbReference type="Proteomes" id="UP000219338">
    <property type="component" value="Unassembled WGS sequence"/>
</dbReference>
<name>A0A284RT22_ARMOS</name>
<organism evidence="1 2">
    <name type="scientific">Armillaria ostoyae</name>
    <name type="common">Armillaria root rot fungus</name>
    <dbReference type="NCBI Taxonomy" id="47428"/>
    <lineage>
        <taxon>Eukaryota</taxon>
        <taxon>Fungi</taxon>
        <taxon>Dikarya</taxon>
        <taxon>Basidiomycota</taxon>
        <taxon>Agaricomycotina</taxon>
        <taxon>Agaricomycetes</taxon>
        <taxon>Agaricomycetidae</taxon>
        <taxon>Agaricales</taxon>
        <taxon>Marasmiineae</taxon>
        <taxon>Physalacriaceae</taxon>
        <taxon>Armillaria</taxon>
    </lineage>
</organism>
<keyword evidence="2" id="KW-1185">Reference proteome</keyword>
<dbReference type="InterPro" id="IPR036047">
    <property type="entry name" value="F-box-like_dom_sf"/>
</dbReference>
<dbReference type="STRING" id="47428.A0A284RT22"/>
<accession>A0A284RT22</accession>